<evidence type="ECO:0000313" key="2">
    <source>
        <dbReference type="EMBL" id="PVY94426.1"/>
    </source>
</evidence>
<evidence type="ECO:0000313" key="3">
    <source>
        <dbReference type="Proteomes" id="UP000245793"/>
    </source>
</evidence>
<dbReference type="AlphaFoldDB" id="A0A2U1E3A7"/>
<sequence>MDCIFEKLNKDNFNKYFDYLLSATELEPELMCSTDIDKEKLYERLDDELSKRSTSILAIYEDKVVGRIEYHFYSCFQDGYRICYVDWVYVLPENRKQGIAKKLFNEMTSDCIKHSIDEIRLIRATNKNANEFYESFKSSKICELPFFIQPLN</sequence>
<dbReference type="EMBL" id="QEKV01000005">
    <property type="protein sequence ID" value="PVY94426.1"/>
    <property type="molecule type" value="Genomic_DNA"/>
</dbReference>
<evidence type="ECO:0000259" key="1">
    <source>
        <dbReference type="PROSITE" id="PS51186"/>
    </source>
</evidence>
<keyword evidence="2" id="KW-0808">Transferase</keyword>
<feature type="domain" description="N-acetyltransferase" evidence="1">
    <location>
        <begin position="3"/>
        <end position="152"/>
    </location>
</feature>
<dbReference type="CDD" id="cd04301">
    <property type="entry name" value="NAT_SF"/>
    <property type="match status" value="1"/>
</dbReference>
<accession>A0A2U1E3A7</accession>
<comment type="caution">
    <text evidence="2">The sequence shown here is derived from an EMBL/GenBank/DDBJ whole genome shotgun (WGS) entry which is preliminary data.</text>
</comment>
<dbReference type="Pfam" id="PF00583">
    <property type="entry name" value="Acetyltransf_1"/>
    <property type="match status" value="1"/>
</dbReference>
<dbReference type="Proteomes" id="UP000245793">
    <property type="component" value="Unassembled WGS sequence"/>
</dbReference>
<reference evidence="2 3" key="1">
    <citation type="submission" date="2018-04" db="EMBL/GenBank/DDBJ databases">
        <title>Genomic Encyclopedia of Type Strains, Phase IV (KMG-IV): sequencing the most valuable type-strain genomes for metagenomic binning, comparative biology and taxonomic classification.</title>
        <authorList>
            <person name="Goeker M."/>
        </authorList>
    </citation>
    <scope>NUCLEOTIDE SEQUENCE [LARGE SCALE GENOMIC DNA]</scope>
    <source>
        <strain evidence="2 3">DSM 20705</strain>
    </source>
</reference>
<name>A0A2U1E3A7_9FIRM</name>
<organism evidence="2 3">
    <name type="scientific">Ezakiella coagulans</name>
    <dbReference type="NCBI Taxonomy" id="46507"/>
    <lineage>
        <taxon>Bacteria</taxon>
        <taxon>Bacillati</taxon>
        <taxon>Bacillota</taxon>
        <taxon>Tissierellia</taxon>
        <taxon>Ezakiella</taxon>
    </lineage>
</organism>
<dbReference type="SUPFAM" id="SSF55729">
    <property type="entry name" value="Acyl-CoA N-acyltransferases (Nat)"/>
    <property type="match status" value="1"/>
</dbReference>
<dbReference type="GO" id="GO:0016747">
    <property type="term" value="F:acyltransferase activity, transferring groups other than amino-acyl groups"/>
    <property type="evidence" value="ECO:0007669"/>
    <property type="project" value="InterPro"/>
</dbReference>
<dbReference type="PROSITE" id="PS51186">
    <property type="entry name" value="GNAT"/>
    <property type="match status" value="1"/>
</dbReference>
<protein>
    <submittedName>
        <fullName evidence="2">Acetyltransferase (GNAT) family protein</fullName>
    </submittedName>
</protein>
<dbReference type="Gene3D" id="3.40.630.30">
    <property type="match status" value="1"/>
</dbReference>
<dbReference type="RefSeq" id="WP_116480195.1">
    <property type="nucleotide sequence ID" value="NZ_QEKV01000005.1"/>
</dbReference>
<dbReference type="InterPro" id="IPR000182">
    <property type="entry name" value="GNAT_dom"/>
</dbReference>
<gene>
    <name evidence="2" type="ORF">C7381_105132</name>
</gene>
<keyword evidence="3" id="KW-1185">Reference proteome</keyword>
<proteinExistence type="predicted"/>
<dbReference type="InterPro" id="IPR016181">
    <property type="entry name" value="Acyl_CoA_acyltransferase"/>
</dbReference>